<dbReference type="AlphaFoldDB" id="T1FBJ8"/>
<keyword evidence="1" id="KW-0472">Membrane</keyword>
<dbReference type="Proteomes" id="UP000015101">
    <property type="component" value="Unassembled WGS sequence"/>
</dbReference>
<name>T1FBJ8_HELRO</name>
<accession>T1FBJ8</accession>
<evidence type="ECO:0008006" key="5">
    <source>
        <dbReference type="Google" id="ProtNLM"/>
    </source>
</evidence>
<dbReference type="RefSeq" id="XP_009023807.1">
    <property type="nucleotide sequence ID" value="XM_009025559.1"/>
</dbReference>
<sequence>MVSNISGLTSSCSETYQAAVPIEIRTKEFRDFVDEFVDENYEDARFLLYARYSRKMKKYTWYSGVELEVFDAVSNEKECKDVLYLARNRTIQAVECSADAQYSVLCMADCLNIWTSHKTEKSPSSIEMPEIVTEQNCKEVCLKNLSLYCVAVEWKLYYASSFKCYYDTVGNQVREVASRGGSFQRVSLKKSVSNDAEINNKTFDKQNPRSDINVSHDLWETPSNDKNLKDALNTLEISTATHRIVTIVTTIATITIIIITIVTETIII</sequence>
<reference evidence="4" key="1">
    <citation type="submission" date="2012-12" db="EMBL/GenBank/DDBJ databases">
        <authorList>
            <person name="Hellsten U."/>
            <person name="Grimwood J."/>
            <person name="Chapman J.A."/>
            <person name="Shapiro H."/>
            <person name="Aerts A."/>
            <person name="Otillar R.P."/>
            <person name="Terry A.Y."/>
            <person name="Boore J.L."/>
            <person name="Simakov O."/>
            <person name="Marletaz F."/>
            <person name="Cho S.-J."/>
            <person name="Edsinger-Gonzales E."/>
            <person name="Havlak P."/>
            <person name="Kuo D.-H."/>
            <person name="Larsson T."/>
            <person name="Lv J."/>
            <person name="Arendt D."/>
            <person name="Savage R."/>
            <person name="Osoegawa K."/>
            <person name="de Jong P."/>
            <person name="Lindberg D.R."/>
            <person name="Seaver E.C."/>
            <person name="Weisblat D.A."/>
            <person name="Putnam N.H."/>
            <person name="Grigoriev I.V."/>
            <person name="Rokhsar D.S."/>
        </authorList>
    </citation>
    <scope>NUCLEOTIDE SEQUENCE</scope>
</reference>
<reference evidence="3" key="3">
    <citation type="submission" date="2015-06" db="UniProtKB">
        <authorList>
            <consortium name="EnsemblMetazoa"/>
        </authorList>
    </citation>
    <scope>IDENTIFICATION</scope>
</reference>
<dbReference type="InParanoid" id="T1FBJ8"/>
<evidence type="ECO:0000313" key="3">
    <source>
        <dbReference type="EnsemblMetazoa" id="HelroP177352"/>
    </source>
</evidence>
<gene>
    <name evidence="3" type="primary">20206197</name>
    <name evidence="2" type="ORF">HELRODRAFT_177352</name>
</gene>
<dbReference type="HOGENOM" id="CLU_1039293_0_0_1"/>
<dbReference type="CTD" id="20206197"/>
<evidence type="ECO:0000256" key="1">
    <source>
        <dbReference type="SAM" id="Phobius"/>
    </source>
</evidence>
<dbReference type="EMBL" id="KB097222">
    <property type="protein sequence ID" value="ESN98114.1"/>
    <property type="molecule type" value="Genomic_DNA"/>
</dbReference>
<dbReference type="GeneID" id="20206197"/>
<feature type="transmembrane region" description="Helical" evidence="1">
    <location>
        <begin position="244"/>
        <end position="267"/>
    </location>
</feature>
<protein>
    <recommendedName>
        <fullName evidence="5">Apple domain-containing protein</fullName>
    </recommendedName>
</protein>
<evidence type="ECO:0000313" key="2">
    <source>
        <dbReference type="EMBL" id="ESN98114.1"/>
    </source>
</evidence>
<dbReference type="KEGG" id="hro:HELRODRAFT_177352"/>
<proteinExistence type="predicted"/>
<dbReference type="EnsemblMetazoa" id="HelroT177352">
    <property type="protein sequence ID" value="HelroP177352"/>
    <property type="gene ID" value="HelroG177352"/>
</dbReference>
<dbReference type="EMBL" id="AMQM01006017">
    <property type="status" value="NOT_ANNOTATED_CDS"/>
    <property type="molecule type" value="Genomic_DNA"/>
</dbReference>
<organism evidence="3 4">
    <name type="scientific">Helobdella robusta</name>
    <name type="common">Californian leech</name>
    <dbReference type="NCBI Taxonomy" id="6412"/>
    <lineage>
        <taxon>Eukaryota</taxon>
        <taxon>Metazoa</taxon>
        <taxon>Spiralia</taxon>
        <taxon>Lophotrochozoa</taxon>
        <taxon>Annelida</taxon>
        <taxon>Clitellata</taxon>
        <taxon>Hirudinea</taxon>
        <taxon>Rhynchobdellida</taxon>
        <taxon>Glossiphoniidae</taxon>
        <taxon>Helobdella</taxon>
    </lineage>
</organism>
<keyword evidence="4" id="KW-1185">Reference proteome</keyword>
<evidence type="ECO:0000313" key="4">
    <source>
        <dbReference type="Proteomes" id="UP000015101"/>
    </source>
</evidence>
<reference evidence="2 4" key="2">
    <citation type="journal article" date="2013" name="Nature">
        <title>Insights into bilaterian evolution from three spiralian genomes.</title>
        <authorList>
            <person name="Simakov O."/>
            <person name="Marletaz F."/>
            <person name="Cho S.J."/>
            <person name="Edsinger-Gonzales E."/>
            <person name="Havlak P."/>
            <person name="Hellsten U."/>
            <person name="Kuo D.H."/>
            <person name="Larsson T."/>
            <person name="Lv J."/>
            <person name="Arendt D."/>
            <person name="Savage R."/>
            <person name="Osoegawa K."/>
            <person name="de Jong P."/>
            <person name="Grimwood J."/>
            <person name="Chapman J.A."/>
            <person name="Shapiro H."/>
            <person name="Aerts A."/>
            <person name="Otillar R.P."/>
            <person name="Terry A.Y."/>
            <person name="Boore J.L."/>
            <person name="Grigoriev I.V."/>
            <person name="Lindberg D.R."/>
            <person name="Seaver E.C."/>
            <person name="Weisblat D.A."/>
            <person name="Putnam N.H."/>
            <person name="Rokhsar D.S."/>
        </authorList>
    </citation>
    <scope>NUCLEOTIDE SEQUENCE</scope>
</reference>
<keyword evidence="1" id="KW-1133">Transmembrane helix</keyword>
<keyword evidence="1" id="KW-0812">Transmembrane</keyword>